<keyword evidence="2 4" id="KW-0285">Flavoprotein</keyword>
<dbReference type="PANTHER" id="PTHR11455">
    <property type="entry name" value="CRYPTOCHROME"/>
    <property type="match status" value="1"/>
</dbReference>
<dbReference type="GO" id="GO:0003904">
    <property type="term" value="F:deoxyribodipyrimidine photo-lyase activity"/>
    <property type="evidence" value="ECO:0007669"/>
    <property type="project" value="TreeGrafter"/>
</dbReference>
<keyword evidence="7" id="KW-0456">Lyase</keyword>
<dbReference type="GO" id="GO:0071949">
    <property type="term" value="F:FAD binding"/>
    <property type="evidence" value="ECO:0007669"/>
    <property type="project" value="TreeGrafter"/>
</dbReference>
<feature type="domain" description="Photolyase/cryptochrome alpha/beta" evidence="6">
    <location>
        <begin position="19"/>
        <end position="182"/>
    </location>
</feature>
<feature type="site" description="Electron transfer via tryptophanyl radical" evidence="5">
    <location>
        <position position="439"/>
    </location>
</feature>
<dbReference type="SUPFAM" id="SSF52425">
    <property type="entry name" value="Cryptochrome/photolyase, N-terminal domain"/>
    <property type="match status" value="1"/>
</dbReference>
<protein>
    <submittedName>
        <fullName evidence="7">Cryptochrome/photolyase FAD-binding domain-containing protein</fullName>
    </submittedName>
</protein>
<dbReference type="InterPro" id="IPR036155">
    <property type="entry name" value="Crypto/Photolyase_N_sf"/>
</dbReference>
<dbReference type="Gene3D" id="3.40.50.620">
    <property type="entry name" value="HUPs"/>
    <property type="match status" value="1"/>
</dbReference>
<gene>
    <name evidence="7" type="primary">CPF4</name>
    <name evidence="7" type="ORF">FRACYDRAFT_183137</name>
</gene>
<dbReference type="PANTHER" id="PTHR11455:SF22">
    <property type="entry name" value="CRYPTOCHROME DASH"/>
    <property type="match status" value="1"/>
</dbReference>
<dbReference type="InParanoid" id="A0A1E7FL92"/>
<dbReference type="PRINTS" id="PR00147">
    <property type="entry name" value="DNAPHOTLYASE"/>
</dbReference>
<dbReference type="GO" id="GO:0003677">
    <property type="term" value="F:DNA binding"/>
    <property type="evidence" value="ECO:0007669"/>
    <property type="project" value="TreeGrafter"/>
</dbReference>
<comment type="cofactor">
    <cofactor evidence="4">
        <name>FAD</name>
        <dbReference type="ChEBI" id="CHEBI:57692"/>
    </cofactor>
    <text evidence="4">Binds 1 FAD per subunit.</text>
</comment>
<dbReference type="Proteomes" id="UP000095751">
    <property type="component" value="Unassembled WGS sequence"/>
</dbReference>
<dbReference type="InterPro" id="IPR005101">
    <property type="entry name" value="Cryptochr/Photolyase_FAD-bd"/>
</dbReference>
<name>A0A1E7FL92_9STRA</name>
<evidence type="ECO:0000256" key="2">
    <source>
        <dbReference type="ARBA" id="ARBA00022630"/>
    </source>
</evidence>
<dbReference type="EMBL" id="KV784356">
    <property type="protein sequence ID" value="OEU18916.1"/>
    <property type="molecule type" value="Genomic_DNA"/>
</dbReference>
<reference evidence="7 8" key="1">
    <citation type="submission" date="2016-09" db="EMBL/GenBank/DDBJ databases">
        <title>Extensive genetic diversity and differential bi-allelic expression allows diatom success in the polar Southern Ocean.</title>
        <authorList>
            <consortium name="DOE Joint Genome Institute"/>
            <person name="Mock T."/>
            <person name="Otillar R.P."/>
            <person name="Strauss J."/>
            <person name="Dupont C."/>
            <person name="Frickenhaus S."/>
            <person name="Maumus F."/>
            <person name="Mcmullan M."/>
            <person name="Sanges R."/>
            <person name="Schmutz J."/>
            <person name="Toseland A."/>
            <person name="Valas R."/>
            <person name="Veluchamy A."/>
            <person name="Ward B.J."/>
            <person name="Allen A."/>
            <person name="Barry K."/>
            <person name="Falciatore A."/>
            <person name="Ferrante M."/>
            <person name="Fortunato A.E."/>
            <person name="Gloeckner G."/>
            <person name="Gruber A."/>
            <person name="Hipkin R."/>
            <person name="Janech M."/>
            <person name="Kroth P."/>
            <person name="Leese F."/>
            <person name="Lindquist E."/>
            <person name="Lyon B.R."/>
            <person name="Martin J."/>
            <person name="Mayer C."/>
            <person name="Parker M."/>
            <person name="Quesneville H."/>
            <person name="Raymond J."/>
            <person name="Uhlig C."/>
            <person name="Valentin K.U."/>
            <person name="Worden A.Z."/>
            <person name="Armbrust E.V."/>
            <person name="Bowler C."/>
            <person name="Green B."/>
            <person name="Moulton V."/>
            <person name="Van Oosterhout C."/>
            <person name="Grigoriev I."/>
        </authorList>
    </citation>
    <scope>NUCLEOTIDE SEQUENCE [LARGE SCALE GENOMIC DNA]</scope>
    <source>
        <strain evidence="7 8">CCMP1102</strain>
    </source>
</reference>
<dbReference type="Pfam" id="PF03441">
    <property type="entry name" value="FAD_binding_7"/>
    <property type="match status" value="1"/>
</dbReference>
<evidence type="ECO:0000313" key="7">
    <source>
        <dbReference type="EMBL" id="OEU18916.1"/>
    </source>
</evidence>
<evidence type="ECO:0000256" key="3">
    <source>
        <dbReference type="ARBA" id="ARBA00022827"/>
    </source>
</evidence>
<feature type="site" description="Electron transfer via tryptophanyl radical" evidence="5">
    <location>
        <position position="538"/>
    </location>
</feature>
<dbReference type="InterPro" id="IPR014729">
    <property type="entry name" value="Rossmann-like_a/b/a_fold"/>
</dbReference>
<dbReference type="Pfam" id="PF00875">
    <property type="entry name" value="DNA_photolyase"/>
    <property type="match status" value="1"/>
</dbReference>
<keyword evidence="8" id="KW-1185">Reference proteome</keyword>
<proteinExistence type="inferred from homology"/>
<sequence>MSNTRTGIGTPLPPRRRRRRLVWHRTKDLRYHDHPFYCSDGECSNTPITSTITSVFIFDDQVCCGLRPSTCRPKEWMAVNIGPHGARVLLESVADLRQRRPLLSTTTTTESLIVRTGSTVPILLKLIDEIINISEDDSTTEYEICWNEEPGVYEMELSREARQAISTRFPNVRIRTTMSCTLYHPDDLPRTKNDWQPITMNTKKKKEKKQRQRQQHSNSNSIINISSERWNGMPQIMGEFRRTAREKARVRPCFELFSSSNSKSGIDPGEIPTLESLLEPLLLYAMDDEQEDRKPIMGLPSSIIREVCHHAIRIYHENNKNPKMTTTVLAPQHNRRGGESHGLAHLDNFCRNYASKAQRNLACVDNHQSSHLSHYLAFGCLSPRTVEVTTTTTTTTAAWLISHMTMRDFFLYTCLASEKQFYRLEGIPVNKKYAESIRWKSFVVEDNDDVIVVDDSVDDETTTTTHNLWKDWALGNTGLPLVDAAMKEMIQTGYCSNRVRQNVASVLTKDFNIDWRAGAEWFQFLLHDHCVGANWGNWLYFSGVGSDPKQRHFCTVSQALKYDKDGTYVKKWLPQLNASSFCSVTSTKNKYYEEEFHLRPWDFDSSWKRPPISVDSQYAWRDLQRLKETGRLMPF</sequence>
<dbReference type="InterPro" id="IPR002081">
    <property type="entry name" value="Cryptochrome/DNA_photolyase_1"/>
</dbReference>
<dbReference type="SUPFAM" id="SSF48173">
    <property type="entry name" value="Cryptochrome/photolyase FAD-binding domain"/>
    <property type="match status" value="1"/>
</dbReference>
<dbReference type="Gene3D" id="1.10.579.10">
    <property type="entry name" value="DNA Cyclobutane Dipyrimidine Photolyase, subunit A, domain 3"/>
    <property type="match status" value="1"/>
</dbReference>
<keyword evidence="3 4" id="KW-0274">FAD</keyword>
<evidence type="ECO:0000256" key="5">
    <source>
        <dbReference type="PIRSR" id="PIRSR602081-2"/>
    </source>
</evidence>
<dbReference type="OrthoDB" id="435881at2759"/>
<dbReference type="PROSITE" id="PS51645">
    <property type="entry name" value="PHR_CRY_ALPHA_BETA"/>
    <property type="match status" value="1"/>
</dbReference>
<evidence type="ECO:0000313" key="8">
    <source>
        <dbReference type="Proteomes" id="UP000095751"/>
    </source>
</evidence>
<feature type="site" description="Electron transfer via tryptophanyl radical" evidence="5">
    <location>
        <position position="515"/>
    </location>
</feature>
<comment type="similarity">
    <text evidence="1">Belongs to the DNA photolyase class-1 family.</text>
</comment>
<dbReference type="GO" id="GO:0000719">
    <property type="term" value="P:photoreactive repair"/>
    <property type="evidence" value="ECO:0007669"/>
    <property type="project" value="TreeGrafter"/>
</dbReference>
<dbReference type="KEGG" id="fcy:FRACYDRAFT_183137"/>
<dbReference type="Gene3D" id="1.25.40.80">
    <property type="match status" value="1"/>
</dbReference>
<feature type="binding site" evidence="4">
    <location>
        <begin position="369"/>
        <end position="373"/>
    </location>
    <ligand>
        <name>FAD</name>
        <dbReference type="ChEBI" id="CHEBI:57692"/>
    </ligand>
</feature>
<evidence type="ECO:0000259" key="6">
    <source>
        <dbReference type="PROSITE" id="PS51645"/>
    </source>
</evidence>
<evidence type="ECO:0000256" key="1">
    <source>
        <dbReference type="ARBA" id="ARBA00005862"/>
    </source>
</evidence>
<evidence type="ECO:0000256" key="4">
    <source>
        <dbReference type="PIRSR" id="PIRSR602081-1"/>
    </source>
</evidence>
<dbReference type="InterPro" id="IPR036134">
    <property type="entry name" value="Crypto/Photolyase_FAD-like_sf"/>
</dbReference>
<accession>A0A1E7FL92</accession>
<organism evidence="7 8">
    <name type="scientific">Fragilariopsis cylindrus CCMP1102</name>
    <dbReference type="NCBI Taxonomy" id="635003"/>
    <lineage>
        <taxon>Eukaryota</taxon>
        <taxon>Sar</taxon>
        <taxon>Stramenopiles</taxon>
        <taxon>Ochrophyta</taxon>
        <taxon>Bacillariophyta</taxon>
        <taxon>Bacillariophyceae</taxon>
        <taxon>Bacillariophycidae</taxon>
        <taxon>Bacillariales</taxon>
        <taxon>Bacillariaceae</taxon>
        <taxon>Fragilariopsis</taxon>
    </lineage>
</organism>
<dbReference type="AlphaFoldDB" id="A0A1E7FL92"/>
<dbReference type="InterPro" id="IPR006050">
    <property type="entry name" value="DNA_photolyase_N"/>
</dbReference>